<keyword evidence="1" id="KW-0732">Signal</keyword>
<keyword evidence="3" id="KW-1185">Reference proteome</keyword>
<sequence length="181" mass="18355">MRPFLLSLVIAGSVVPLAACGGGSSSTGAPTAATTSSAAEVPTLSADAQVKLVAWFEDSRHREGLQAIDHAFGEVKRSMAIDPAAAADFSNIRSACDFLDHDLTIITKFDPIPDPQAQALWSSALTDLQQGAKDCRTGATAGDAAQVAAAKTTLTRGDTAYAAVVARLGVALGAGTPSPSS</sequence>
<feature type="chain" id="PRO_5046693210" evidence="1">
    <location>
        <begin position="19"/>
        <end position="181"/>
    </location>
</feature>
<accession>A0ABQ4BG96</accession>
<evidence type="ECO:0000313" key="3">
    <source>
        <dbReference type="Proteomes" id="UP000624709"/>
    </source>
</evidence>
<name>A0ABQ4BG96_9ACTN</name>
<proteinExistence type="predicted"/>
<feature type="signal peptide" evidence="1">
    <location>
        <begin position="1"/>
        <end position="18"/>
    </location>
</feature>
<dbReference type="Proteomes" id="UP000624709">
    <property type="component" value="Unassembled WGS sequence"/>
</dbReference>
<protein>
    <submittedName>
        <fullName evidence="2">Uncharacterized protein</fullName>
    </submittedName>
</protein>
<comment type="caution">
    <text evidence="2">The sequence shown here is derived from an EMBL/GenBank/DDBJ whole genome shotgun (WGS) entry which is preliminary data.</text>
</comment>
<organism evidence="2 3">
    <name type="scientific">Actinoplanes palleronii</name>
    <dbReference type="NCBI Taxonomy" id="113570"/>
    <lineage>
        <taxon>Bacteria</taxon>
        <taxon>Bacillati</taxon>
        <taxon>Actinomycetota</taxon>
        <taxon>Actinomycetes</taxon>
        <taxon>Micromonosporales</taxon>
        <taxon>Micromonosporaceae</taxon>
        <taxon>Actinoplanes</taxon>
    </lineage>
</organism>
<dbReference type="EMBL" id="BOMS01000090">
    <property type="protein sequence ID" value="GIE69627.1"/>
    <property type="molecule type" value="Genomic_DNA"/>
</dbReference>
<reference evidence="2 3" key="1">
    <citation type="submission" date="2021-01" db="EMBL/GenBank/DDBJ databases">
        <title>Whole genome shotgun sequence of Actinoplanes palleronii NBRC 14916.</title>
        <authorList>
            <person name="Komaki H."/>
            <person name="Tamura T."/>
        </authorList>
    </citation>
    <scope>NUCLEOTIDE SEQUENCE [LARGE SCALE GENOMIC DNA]</scope>
    <source>
        <strain evidence="2 3">NBRC 14916</strain>
    </source>
</reference>
<gene>
    <name evidence="2" type="ORF">Apa02nite_057350</name>
</gene>
<evidence type="ECO:0000256" key="1">
    <source>
        <dbReference type="SAM" id="SignalP"/>
    </source>
</evidence>
<dbReference type="RefSeq" id="WP_203827764.1">
    <property type="nucleotide sequence ID" value="NZ_BAAATY010000040.1"/>
</dbReference>
<evidence type="ECO:0000313" key="2">
    <source>
        <dbReference type="EMBL" id="GIE69627.1"/>
    </source>
</evidence>